<accession>A0A7W9BBM0</accession>
<dbReference type="Proteomes" id="UP000546200">
    <property type="component" value="Unassembled WGS sequence"/>
</dbReference>
<protein>
    <submittedName>
        <fullName evidence="1">Uncharacterized protein</fullName>
    </submittedName>
</protein>
<evidence type="ECO:0000313" key="1">
    <source>
        <dbReference type="EMBL" id="MBB5714198.1"/>
    </source>
</evidence>
<gene>
    <name evidence="1" type="ORF">FHS94_001029</name>
</gene>
<proteinExistence type="predicted"/>
<keyword evidence="2" id="KW-1185">Reference proteome</keyword>
<dbReference type="RefSeq" id="WP_221234575.1">
    <property type="nucleotide sequence ID" value="NZ_JACIJK010000003.1"/>
</dbReference>
<name>A0A7W9BBM0_9SPHN</name>
<evidence type="ECO:0000313" key="2">
    <source>
        <dbReference type="Proteomes" id="UP000546200"/>
    </source>
</evidence>
<organism evidence="1 2">
    <name type="scientific">Sphingomonas aerophila</name>
    <dbReference type="NCBI Taxonomy" id="1344948"/>
    <lineage>
        <taxon>Bacteria</taxon>
        <taxon>Pseudomonadati</taxon>
        <taxon>Pseudomonadota</taxon>
        <taxon>Alphaproteobacteria</taxon>
        <taxon>Sphingomonadales</taxon>
        <taxon>Sphingomonadaceae</taxon>
        <taxon>Sphingomonas</taxon>
    </lineage>
</organism>
<dbReference type="AlphaFoldDB" id="A0A7W9BBM0"/>
<comment type="caution">
    <text evidence="1">The sequence shown here is derived from an EMBL/GenBank/DDBJ whole genome shotgun (WGS) entry which is preliminary data.</text>
</comment>
<reference evidence="1 2" key="1">
    <citation type="submission" date="2020-08" db="EMBL/GenBank/DDBJ databases">
        <title>Genomic Encyclopedia of Type Strains, Phase IV (KMG-IV): sequencing the most valuable type-strain genomes for metagenomic binning, comparative biology and taxonomic classification.</title>
        <authorList>
            <person name="Goeker M."/>
        </authorList>
    </citation>
    <scope>NUCLEOTIDE SEQUENCE [LARGE SCALE GENOMIC DNA]</scope>
    <source>
        <strain evidence="1 2">DSM 100044</strain>
    </source>
</reference>
<dbReference type="EMBL" id="JACIJK010000003">
    <property type="protein sequence ID" value="MBB5714198.1"/>
    <property type="molecule type" value="Genomic_DNA"/>
</dbReference>
<sequence length="70" mass="7704">MLVIVGWDVEEPGVLLSSEALIRSVSHLRALYPDGFVLMDQPLTSALLVDFDEGDHAATYVEHRIRNPAG</sequence>